<keyword evidence="3" id="KW-0963">Cytoplasm</keyword>
<evidence type="ECO:0000256" key="4">
    <source>
        <dbReference type="ARBA" id="ARBA00023242"/>
    </source>
</evidence>
<dbReference type="EMBL" id="CAMAPF010000085">
    <property type="protein sequence ID" value="CAH9095708.1"/>
    <property type="molecule type" value="Genomic_DNA"/>
</dbReference>
<comment type="caution">
    <text evidence="8">The sequence shown here is derived from an EMBL/GenBank/DDBJ whole genome shotgun (WGS) entry which is preliminary data.</text>
</comment>
<keyword evidence="4" id="KW-0539">Nucleus</keyword>
<evidence type="ECO:0000256" key="3">
    <source>
        <dbReference type="ARBA" id="ARBA00022490"/>
    </source>
</evidence>
<dbReference type="InterPro" id="IPR019191">
    <property type="entry name" value="Essential_protein_Yae1_N"/>
</dbReference>
<evidence type="ECO:0000259" key="6">
    <source>
        <dbReference type="Pfam" id="PF09811"/>
    </source>
</evidence>
<proteinExistence type="predicted"/>
<accession>A0AAV0G8F1</accession>
<comment type="subcellular location">
    <subcellularLocation>
        <location evidence="2">Cytoplasm</location>
    </subcellularLocation>
    <subcellularLocation>
        <location evidence="1">Nucleus</location>
    </subcellularLocation>
</comment>
<evidence type="ECO:0000256" key="5">
    <source>
        <dbReference type="SAM" id="MobiDB-lite"/>
    </source>
</evidence>
<dbReference type="GO" id="GO:0005634">
    <property type="term" value="C:nucleus"/>
    <property type="evidence" value="ECO:0007669"/>
    <property type="project" value="UniProtKB-SubCell"/>
</dbReference>
<dbReference type="EMBL" id="CAMAPF010001057">
    <property type="protein sequence ID" value="CAH9143877.1"/>
    <property type="molecule type" value="Genomic_DNA"/>
</dbReference>
<dbReference type="InterPro" id="IPR038881">
    <property type="entry name" value="Yae1-like"/>
</dbReference>
<feature type="domain" description="Essential protein Yae1 N-terminal" evidence="6">
    <location>
        <begin position="71"/>
        <end position="109"/>
    </location>
</feature>
<dbReference type="PANTHER" id="PTHR18829">
    <property type="entry name" value="PROTEIN YAE1 HOMOLOG"/>
    <property type="match status" value="1"/>
</dbReference>
<reference evidence="8" key="1">
    <citation type="submission" date="2022-07" db="EMBL/GenBank/DDBJ databases">
        <authorList>
            <person name="Macas J."/>
            <person name="Novak P."/>
            <person name="Neumann P."/>
        </authorList>
    </citation>
    <scope>NUCLEOTIDE SEQUENCE</scope>
</reference>
<dbReference type="Pfam" id="PF09811">
    <property type="entry name" value="Yae1_N"/>
    <property type="match status" value="1"/>
</dbReference>
<evidence type="ECO:0000256" key="1">
    <source>
        <dbReference type="ARBA" id="ARBA00004123"/>
    </source>
</evidence>
<name>A0AAV0G8F1_9ASTE</name>
<sequence>MSSADMIQQDRKAAEIDKVEIHSSFSPDNDEDDLWYVDDGPSCGDPFEEADDASDLEREWKRRHDQFHNMGYRDGLIAGKESSAQKGFNAGFIESVHIGYNWGVLRGVIGSLACLPPELQERLITEESRMKFHKFQESLQAVSAVEDALKMFNESHLSKRSAGEQKGETVESSDDCFHNYQCEFESLIRELPAIKLLSKANY</sequence>
<evidence type="ECO:0000313" key="8">
    <source>
        <dbReference type="EMBL" id="CAH9143877.1"/>
    </source>
</evidence>
<feature type="region of interest" description="Disordered" evidence="5">
    <location>
        <begin position="1"/>
        <end position="41"/>
    </location>
</feature>
<evidence type="ECO:0000313" key="9">
    <source>
        <dbReference type="Proteomes" id="UP001152523"/>
    </source>
</evidence>
<gene>
    <name evidence="7" type="ORF">CEPIT_LOCUS13354</name>
    <name evidence="8" type="ORF">CEPIT_LOCUS41014</name>
</gene>
<dbReference type="AlphaFoldDB" id="A0AAV0G8F1"/>
<organism evidence="8 9">
    <name type="scientific">Cuscuta epithymum</name>
    <dbReference type="NCBI Taxonomy" id="186058"/>
    <lineage>
        <taxon>Eukaryota</taxon>
        <taxon>Viridiplantae</taxon>
        <taxon>Streptophyta</taxon>
        <taxon>Embryophyta</taxon>
        <taxon>Tracheophyta</taxon>
        <taxon>Spermatophyta</taxon>
        <taxon>Magnoliopsida</taxon>
        <taxon>eudicotyledons</taxon>
        <taxon>Gunneridae</taxon>
        <taxon>Pentapetalae</taxon>
        <taxon>asterids</taxon>
        <taxon>lamiids</taxon>
        <taxon>Solanales</taxon>
        <taxon>Convolvulaceae</taxon>
        <taxon>Cuscuteae</taxon>
        <taxon>Cuscuta</taxon>
        <taxon>Cuscuta subgen. Cuscuta</taxon>
    </lineage>
</organism>
<dbReference type="Proteomes" id="UP001152523">
    <property type="component" value="Unassembled WGS sequence"/>
</dbReference>
<keyword evidence="9" id="KW-1185">Reference proteome</keyword>
<evidence type="ECO:0000313" key="7">
    <source>
        <dbReference type="EMBL" id="CAH9095708.1"/>
    </source>
</evidence>
<protein>
    <recommendedName>
        <fullName evidence="6">Essential protein Yae1 N-terminal domain-containing protein</fullName>
    </recommendedName>
</protein>
<feature type="compositionally biased region" description="Basic and acidic residues" evidence="5">
    <location>
        <begin position="8"/>
        <end position="21"/>
    </location>
</feature>
<dbReference type="PANTHER" id="PTHR18829:SF0">
    <property type="entry name" value="PROTEIN YAE1 HOMOLOG"/>
    <property type="match status" value="1"/>
</dbReference>
<dbReference type="GO" id="GO:0005737">
    <property type="term" value="C:cytoplasm"/>
    <property type="evidence" value="ECO:0007669"/>
    <property type="project" value="UniProtKB-SubCell"/>
</dbReference>
<evidence type="ECO:0000256" key="2">
    <source>
        <dbReference type="ARBA" id="ARBA00004496"/>
    </source>
</evidence>